<evidence type="ECO:0008006" key="3">
    <source>
        <dbReference type="Google" id="ProtNLM"/>
    </source>
</evidence>
<accession>A0A6L6WQR3</accession>
<evidence type="ECO:0000313" key="1">
    <source>
        <dbReference type="EMBL" id="MVO18267.1"/>
    </source>
</evidence>
<dbReference type="RefSeq" id="WP_157024482.1">
    <property type="nucleotide sequence ID" value="NZ_WQLV01000018.1"/>
</dbReference>
<evidence type="ECO:0000313" key="2">
    <source>
        <dbReference type="Proteomes" id="UP000478892"/>
    </source>
</evidence>
<proteinExistence type="predicted"/>
<keyword evidence="2" id="KW-1185">Reference proteome</keyword>
<reference evidence="1 2" key="1">
    <citation type="submission" date="2019-12" db="EMBL/GenBank/DDBJ databases">
        <authorList>
            <person name="Zhang Y.-J."/>
        </authorList>
    </citation>
    <scope>NUCLEOTIDE SEQUENCE [LARGE SCALE GENOMIC DNA]</scope>
    <source>
        <strain evidence="1 2">CY05</strain>
    </source>
</reference>
<dbReference type="Proteomes" id="UP000478892">
    <property type="component" value="Unassembled WGS sequence"/>
</dbReference>
<organism evidence="1 2">
    <name type="scientific">Parasedimentitalea huanghaiensis</name>
    <dbReference type="NCBI Taxonomy" id="2682100"/>
    <lineage>
        <taxon>Bacteria</taxon>
        <taxon>Pseudomonadati</taxon>
        <taxon>Pseudomonadota</taxon>
        <taxon>Alphaproteobacteria</taxon>
        <taxon>Rhodobacterales</taxon>
        <taxon>Paracoccaceae</taxon>
        <taxon>Parasedimentitalea</taxon>
    </lineage>
</organism>
<dbReference type="AlphaFoldDB" id="A0A6L6WQR3"/>
<comment type="caution">
    <text evidence="1">The sequence shown here is derived from an EMBL/GenBank/DDBJ whole genome shotgun (WGS) entry which is preliminary data.</text>
</comment>
<gene>
    <name evidence="1" type="ORF">GO984_20810</name>
</gene>
<name>A0A6L6WQR3_9RHOB</name>
<dbReference type="EMBL" id="WQLV01000018">
    <property type="protein sequence ID" value="MVO18267.1"/>
    <property type="molecule type" value="Genomic_DNA"/>
</dbReference>
<sequence length="124" mass="13858">MIDLGMTVPEILEELEDSLGPDAVWKLTGLFGGTETHIPHQHSLARSILTEQLGDQITHWLYETYGPGRIQIPLGPHSSRARKMAAFRAALLSRQPHRKIARSLGCHVRTVERAKRELVTAGFL</sequence>
<protein>
    <recommendedName>
        <fullName evidence="3">Mor transcription activator domain-containing protein</fullName>
    </recommendedName>
</protein>